<organism evidence="1 2">
    <name type="scientific">Coturnix japonica</name>
    <name type="common">Japanese quail</name>
    <name type="synonym">Coturnix coturnix japonica</name>
    <dbReference type="NCBI Taxonomy" id="93934"/>
    <lineage>
        <taxon>Eukaryota</taxon>
        <taxon>Metazoa</taxon>
        <taxon>Chordata</taxon>
        <taxon>Craniata</taxon>
        <taxon>Vertebrata</taxon>
        <taxon>Euteleostomi</taxon>
        <taxon>Archelosauria</taxon>
        <taxon>Archosauria</taxon>
        <taxon>Dinosauria</taxon>
        <taxon>Saurischia</taxon>
        <taxon>Theropoda</taxon>
        <taxon>Coelurosauria</taxon>
        <taxon>Aves</taxon>
        <taxon>Neognathae</taxon>
        <taxon>Galloanserae</taxon>
        <taxon>Galliformes</taxon>
        <taxon>Phasianidae</taxon>
        <taxon>Perdicinae</taxon>
        <taxon>Coturnix</taxon>
    </lineage>
</organism>
<reference evidence="1" key="2">
    <citation type="submission" date="2025-08" db="UniProtKB">
        <authorList>
            <consortium name="Ensembl"/>
        </authorList>
    </citation>
    <scope>IDENTIFICATION</scope>
</reference>
<evidence type="ECO:0000313" key="2">
    <source>
        <dbReference type="Proteomes" id="UP000694412"/>
    </source>
</evidence>
<evidence type="ECO:0000313" key="1">
    <source>
        <dbReference type="Ensembl" id="ENSCJPP00005015307.1"/>
    </source>
</evidence>
<dbReference type="Proteomes" id="UP000694412">
    <property type="component" value="Chromosome 10"/>
</dbReference>
<reference evidence="1" key="3">
    <citation type="submission" date="2025-09" db="UniProtKB">
        <authorList>
            <consortium name="Ensembl"/>
        </authorList>
    </citation>
    <scope>IDENTIFICATION</scope>
</reference>
<keyword evidence="2" id="KW-1185">Reference proteome</keyword>
<sequence length="77" mass="8735">RNVNAVRTAYSVWAVYCPGFYFYYFTAGTTHLPWQSSRTQESSVKLGVQIHFSQDLNFCSQETDEISNSVANAAIME</sequence>
<dbReference type="AlphaFoldDB" id="A0A8C2YBW8"/>
<dbReference type="Ensembl" id="ENSCJPT00005021727.1">
    <property type="protein sequence ID" value="ENSCJPP00005015307.1"/>
    <property type="gene ID" value="ENSCJPG00005012701.1"/>
</dbReference>
<protein>
    <submittedName>
        <fullName evidence="1">Uncharacterized protein</fullName>
    </submittedName>
</protein>
<proteinExistence type="predicted"/>
<accession>A0A8C2YBW8</accession>
<reference evidence="1" key="1">
    <citation type="submission" date="2015-11" db="EMBL/GenBank/DDBJ databases">
        <authorList>
            <consortium name="International Coturnix japonica Genome Analysis Consortium"/>
            <person name="Warren W."/>
            <person name="Burt D.W."/>
            <person name="Antin P.B."/>
            <person name="Lanford R."/>
            <person name="Gros J."/>
            <person name="Wilson R.K."/>
        </authorList>
    </citation>
    <scope>NUCLEOTIDE SEQUENCE [LARGE SCALE GENOMIC DNA]</scope>
</reference>
<name>A0A8C2YBW8_COTJA</name>